<keyword evidence="5" id="KW-0812">Transmembrane</keyword>
<evidence type="ECO:0000313" key="7">
    <source>
        <dbReference type="Proteomes" id="UP001499843"/>
    </source>
</evidence>
<dbReference type="PANTHER" id="PTHR11040:SF211">
    <property type="entry name" value="ZINC TRANSPORTER ZIP11"/>
    <property type="match status" value="1"/>
</dbReference>
<name>A0ABP5PE93_9ACTN</name>
<keyword evidence="5" id="KW-1133">Transmembrane helix</keyword>
<dbReference type="Proteomes" id="UP001499843">
    <property type="component" value="Unassembled WGS sequence"/>
</dbReference>
<comment type="similarity">
    <text evidence="2">Belongs to the ZIP transporter (TC 2.A.5) family.</text>
</comment>
<proteinExistence type="inferred from homology"/>
<feature type="transmembrane region" description="Helical" evidence="5">
    <location>
        <begin position="61"/>
        <end position="79"/>
    </location>
</feature>
<evidence type="ECO:0000256" key="1">
    <source>
        <dbReference type="ARBA" id="ARBA00004651"/>
    </source>
</evidence>
<comment type="subcellular location">
    <subcellularLocation>
        <location evidence="1">Cell membrane</location>
        <topology evidence="1">Multi-pass membrane protein</topology>
    </subcellularLocation>
</comment>
<gene>
    <name evidence="6" type="ORF">GCM10009850_043260</name>
</gene>
<organism evidence="6 7">
    <name type="scientific">Nonomuraea monospora</name>
    <dbReference type="NCBI Taxonomy" id="568818"/>
    <lineage>
        <taxon>Bacteria</taxon>
        <taxon>Bacillati</taxon>
        <taxon>Actinomycetota</taxon>
        <taxon>Actinomycetes</taxon>
        <taxon>Streptosporangiales</taxon>
        <taxon>Streptosporangiaceae</taxon>
        <taxon>Nonomuraea</taxon>
    </lineage>
</organism>
<feature type="transmembrane region" description="Helical" evidence="5">
    <location>
        <begin position="29"/>
        <end position="49"/>
    </location>
</feature>
<evidence type="ECO:0000256" key="4">
    <source>
        <dbReference type="ARBA" id="ARBA00022833"/>
    </source>
</evidence>
<keyword evidence="3" id="KW-1003">Cell membrane</keyword>
<evidence type="ECO:0000313" key="6">
    <source>
        <dbReference type="EMBL" id="GAA2208868.1"/>
    </source>
</evidence>
<feature type="transmembrane region" description="Helical" evidence="5">
    <location>
        <begin position="161"/>
        <end position="186"/>
    </location>
</feature>
<keyword evidence="7" id="KW-1185">Reference proteome</keyword>
<feature type="transmembrane region" description="Helical" evidence="5">
    <location>
        <begin position="193"/>
        <end position="213"/>
    </location>
</feature>
<feature type="transmembrane region" description="Helical" evidence="5">
    <location>
        <begin position="119"/>
        <end position="141"/>
    </location>
</feature>
<evidence type="ECO:0000256" key="2">
    <source>
        <dbReference type="ARBA" id="ARBA00006939"/>
    </source>
</evidence>
<protein>
    <submittedName>
        <fullName evidence="6">ZIP family zinc transporter</fullName>
    </submittedName>
</protein>
<reference evidence="7" key="1">
    <citation type="journal article" date="2019" name="Int. J. Syst. Evol. Microbiol.">
        <title>The Global Catalogue of Microorganisms (GCM) 10K type strain sequencing project: providing services to taxonomists for standard genome sequencing and annotation.</title>
        <authorList>
            <consortium name="The Broad Institute Genomics Platform"/>
            <consortium name="The Broad Institute Genome Sequencing Center for Infectious Disease"/>
            <person name="Wu L."/>
            <person name="Ma J."/>
        </authorList>
    </citation>
    <scope>NUCLEOTIDE SEQUENCE [LARGE SCALE GENOMIC DNA]</scope>
    <source>
        <strain evidence="7">JCM 16114</strain>
    </source>
</reference>
<dbReference type="PANTHER" id="PTHR11040">
    <property type="entry name" value="ZINC/IRON TRANSPORTER"/>
    <property type="match status" value="1"/>
</dbReference>
<dbReference type="RefSeq" id="WP_344477406.1">
    <property type="nucleotide sequence ID" value="NZ_BAAAQX010000010.1"/>
</dbReference>
<evidence type="ECO:0000256" key="5">
    <source>
        <dbReference type="SAM" id="Phobius"/>
    </source>
</evidence>
<feature type="transmembrane region" description="Helical" evidence="5">
    <location>
        <begin position="225"/>
        <end position="242"/>
    </location>
</feature>
<dbReference type="EMBL" id="BAAAQX010000010">
    <property type="protein sequence ID" value="GAA2208868.1"/>
    <property type="molecule type" value="Genomic_DNA"/>
</dbReference>
<accession>A0ABP5PE93</accession>
<comment type="caution">
    <text evidence="6">The sequence shown here is derived from an EMBL/GenBank/DDBJ whole genome shotgun (WGS) entry which is preliminary data.</text>
</comment>
<keyword evidence="4" id="KW-0862">Zinc</keyword>
<keyword evidence="5" id="KW-0472">Membrane</keyword>
<sequence length="243" mass="24496">MIEAFLWGLLAASSLLAGAAIVAIRQPGTTTLGLVMGFGAGVLLSAVSFELIQEASELDGGGAGTAVGFFSGAIVFLAGDRIISKMGYRDRKDIAGSAQTASATAIVLGIVLDGIPESTVVGLTLLKSGTVGVAILVAVFVSNVPESVAATTGLRSGGWSWTAVFTLWSGIALVSGLAAGAGYVLLDQASPNVIATVLAFAGGAILAMLSTTMMPEAYEHANRKVGFATTIGFAAGYWIHLAQ</sequence>
<evidence type="ECO:0000256" key="3">
    <source>
        <dbReference type="ARBA" id="ARBA00022475"/>
    </source>
</evidence>